<dbReference type="InterPro" id="IPR036556">
    <property type="entry name" value="PAD_central_sf"/>
</dbReference>
<dbReference type="Pfam" id="PF03068">
    <property type="entry name" value="PAD"/>
    <property type="match status" value="1"/>
</dbReference>
<dbReference type="SUPFAM" id="SSF55909">
    <property type="entry name" value="Pentein"/>
    <property type="match status" value="1"/>
</dbReference>
<sequence length="645" mass="70188">MKSNAIVLTGLAALAAAGPTASKADIRVDTNRDGIVDVDGTSDQAGKDTWSDASGAIFLPNIGDSGDRCKKLHTGFDLPFDLGKLYDTLGTCHDASDDTQRAPQNLAPMLTVPIAGLSDDATGTITVADEKSRALVRVFRKDGSKWEIVNNDTVFKAQDLKQGLTLGVDARDTRRPEWDGRVKIDFSVRDGQAESKDSVMLRVAPVLMHHHRQAVSQVFTSDFNSFKGQMKTYLDTILDGIQASVKAAGIAGGLTRLATKEAWAQDFFEPTYASMPGPNGTAVAIRVLLEALHDPSTYSTAVLYTTLRGDGVGAVAPNRPTDLYRRGPDFNAGGNLEAIPPYELNGKRFPAGRIIVGGDRDHLPNSMDYFAAQEMQAPLVLDSTWLTVKHVDEMVQAVPAKTERGWAIIAIDPAMGLQMLRDAQAAGHASARVISRPAPARAGPTIDNFLKKDSNMVATEVAAKAMEANLEILKRETGITDAEIHRVPSLISRYEMTKTYHEWSGLRRRGIGARDEASEAALDKEFFDKFPSHVSDDGDYDDEPEAETSTEQRRQAAGGKKPPRYNSVLPSLVNGVPLSDSHYLAPKPFGPVIDGKDIFEEAAAAAYRKAGFTTVDFLEEWRIHTKAGDLHCMSNTFRDTSAQWW</sequence>
<evidence type="ECO:0000313" key="4">
    <source>
        <dbReference type="EMBL" id="OAA71275.1"/>
    </source>
</evidence>
<evidence type="ECO:0000259" key="3">
    <source>
        <dbReference type="Pfam" id="PF03068"/>
    </source>
</evidence>
<evidence type="ECO:0000256" key="1">
    <source>
        <dbReference type="SAM" id="MobiDB-lite"/>
    </source>
</evidence>
<reference evidence="4 5" key="1">
    <citation type="journal article" date="2016" name="Genome Biol. Evol.">
        <title>Divergent and convergent evolution of fungal pathogenicity.</title>
        <authorList>
            <person name="Shang Y."/>
            <person name="Xiao G."/>
            <person name="Zheng P."/>
            <person name="Cen K."/>
            <person name="Zhan S."/>
            <person name="Wang C."/>
        </authorList>
    </citation>
    <scope>NUCLEOTIDE SEQUENCE [LARGE SCALE GENOMIC DNA]</scope>
    <source>
        <strain evidence="4 5">ARSEF 2679</strain>
    </source>
</reference>
<dbReference type="EMBL" id="AZHB01000003">
    <property type="protein sequence ID" value="OAA71275.1"/>
    <property type="molecule type" value="Genomic_DNA"/>
</dbReference>
<dbReference type="GO" id="GO:0004668">
    <property type="term" value="F:protein-arginine deiminase activity"/>
    <property type="evidence" value="ECO:0007669"/>
    <property type="project" value="InterPro"/>
</dbReference>
<dbReference type="Proteomes" id="UP000076744">
    <property type="component" value="Unassembled WGS sequence"/>
</dbReference>
<feature type="domain" description="Protein-arginine deiminase C-terminal" evidence="3">
    <location>
        <begin position="195"/>
        <end position="645"/>
    </location>
</feature>
<keyword evidence="2" id="KW-0732">Signal</keyword>
<dbReference type="InterPro" id="IPR004303">
    <property type="entry name" value="PAD"/>
</dbReference>
<organism evidence="4 5">
    <name type="scientific">Cordyceps fumosorosea (strain ARSEF 2679)</name>
    <name type="common">Isaria fumosorosea</name>
    <dbReference type="NCBI Taxonomy" id="1081104"/>
    <lineage>
        <taxon>Eukaryota</taxon>
        <taxon>Fungi</taxon>
        <taxon>Dikarya</taxon>
        <taxon>Ascomycota</taxon>
        <taxon>Pezizomycotina</taxon>
        <taxon>Sordariomycetes</taxon>
        <taxon>Hypocreomycetidae</taxon>
        <taxon>Hypocreales</taxon>
        <taxon>Cordycipitaceae</taxon>
        <taxon>Cordyceps</taxon>
    </lineage>
</organism>
<dbReference type="PANTHER" id="PTHR10837">
    <property type="entry name" value="PEPTIDYLARGININE DEIMINASE"/>
    <property type="match status" value="1"/>
</dbReference>
<dbReference type="PANTHER" id="PTHR10837:SF8">
    <property type="entry name" value="PROTEIN-ARGININE DEIMINASE"/>
    <property type="match status" value="1"/>
</dbReference>
<feature type="compositionally biased region" description="Acidic residues" evidence="1">
    <location>
        <begin position="537"/>
        <end position="548"/>
    </location>
</feature>
<name>A0A168CE74_CORFA</name>
<comment type="caution">
    <text evidence="4">The sequence shown here is derived from an EMBL/GenBank/DDBJ whole genome shotgun (WGS) entry which is preliminary data.</text>
</comment>
<keyword evidence="5" id="KW-1185">Reference proteome</keyword>
<proteinExistence type="predicted"/>
<evidence type="ECO:0000313" key="5">
    <source>
        <dbReference type="Proteomes" id="UP000076744"/>
    </source>
</evidence>
<feature type="chain" id="PRO_5007895966" evidence="2">
    <location>
        <begin position="18"/>
        <end position="645"/>
    </location>
</feature>
<dbReference type="RefSeq" id="XP_018707156.1">
    <property type="nucleotide sequence ID" value="XM_018845433.1"/>
</dbReference>
<dbReference type="Gene3D" id="3.75.10.10">
    <property type="entry name" value="L-arginine/glycine Amidinotransferase, Chain A"/>
    <property type="match status" value="1"/>
</dbReference>
<feature type="region of interest" description="Disordered" evidence="1">
    <location>
        <begin position="530"/>
        <end position="566"/>
    </location>
</feature>
<gene>
    <name evidence="4" type="ORF">ISF_01826</name>
</gene>
<accession>A0A168CE74</accession>
<dbReference type="GO" id="GO:0005737">
    <property type="term" value="C:cytoplasm"/>
    <property type="evidence" value="ECO:0007669"/>
    <property type="project" value="InterPro"/>
</dbReference>
<dbReference type="GeneID" id="30018118"/>
<dbReference type="AlphaFoldDB" id="A0A168CE74"/>
<dbReference type="OrthoDB" id="5102063at2759"/>
<dbReference type="InterPro" id="IPR013530">
    <property type="entry name" value="PAD_C"/>
</dbReference>
<dbReference type="GO" id="GO:0005509">
    <property type="term" value="F:calcium ion binding"/>
    <property type="evidence" value="ECO:0007669"/>
    <property type="project" value="InterPro"/>
</dbReference>
<protein>
    <submittedName>
        <fullName evidence="4">Protein-arginine deiminase</fullName>
    </submittedName>
</protein>
<evidence type="ECO:0000256" key="2">
    <source>
        <dbReference type="SAM" id="SignalP"/>
    </source>
</evidence>
<feature type="signal peptide" evidence="2">
    <location>
        <begin position="1"/>
        <end position="17"/>
    </location>
</feature>
<dbReference type="SUPFAM" id="SSF110083">
    <property type="entry name" value="Peptidylarginine deiminase Pad4, middle domain"/>
    <property type="match status" value="1"/>
</dbReference>